<evidence type="ECO:0000313" key="2">
    <source>
        <dbReference type="Proteomes" id="UP000017836"/>
    </source>
</evidence>
<keyword evidence="2" id="KW-1185">Reference proteome</keyword>
<accession>U5CUK5</accession>
<dbReference type="AlphaFoldDB" id="U5CUK5"/>
<evidence type="ECO:0000313" key="1">
    <source>
        <dbReference type="EMBL" id="ERN16991.1"/>
    </source>
</evidence>
<sequence>MRSGSGIWNHSALTLCMCVSTVNDELRHCASALRQCNTLKSHYSDTVYVRSNSGSCPPTKCAPVV</sequence>
<proteinExistence type="predicted"/>
<protein>
    <submittedName>
        <fullName evidence="1">Uncharacterized protein</fullName>
    </submittedName>
</protein>
<name>U5CUK5_AMBTC</name>
<gene>
    <name evidence="1" type="ORF">AMTR_s00057p00209830</name>
</gene>
<dbReference type="EMBL" id="KI392405">
    <property type="protein sequence ID" value="ERN16991.1"/>
    <property type="molecule type" value="Genomic_DNA"/>
</dbReference>
<dbReference type="Gramene" id="ERN16991">
    <property type="protein sequence ID" value="ERN16991"/>
    <property type="gene ID" value="AMTR_s00057p00209830"/>
</dbReference>
<reference evidence="2" key="1">
    <citation type="journal article" date="2013" name="Science">
        <title>The Amborella genome and the evolution of flowering plants.</title>
        <authorList>
            <consortium name="Amborella Genome Project"/>
        </authorList>
    </citation>
    <scope>NUCLEOTIDE SEQUENCE [LARGE SCALE GENOMIC DNA]</scope>
</reference>
<dbReference type="HOGENOM" id="CLU_2852659_0_0_1"/>
<dbReference type="Proteomes" id="UP000017836">
    <property type="component" value="Unassembled WGS sequence"/>
</dbReference>
<organism evidence="1 2">
    <name type="scientific">Amborella trichopoda</name>
    <dbReference type="NCBI Taxonomy" id="13333"/>
    <lineage>
        <taxon>Eukaryota</taxon>
        <taxon>Viridiplantae</taxon>
        <taxon>Streptophyta</taxon>
        <taxon>Embryophyta</taxon>
        <taxon>Tracheophyta</taxon>
        <taxon>Spermatophyta</taxon>
        <taxon>Magnoliopsida</taxon>
        <taxon>Amborellales</taxon>
        <taxon>Amborellaceae</taxon>
        <taxon>Amborella</taxon>
    </lineage>
</organism>